<dbReference type="PANTHER" id="PTHR32089">
    <property type="entry name" value="METHYL-ACCEPTING CHEMOTAXIS PROTEIN MCPB"/>
    <property type="match status" value="1"/>
</dbReference>
<evidence type="ECO:0000256" key="7">
    <source>
        <dbReference type="ARBA" id="ARBA00023136"/>
    </source>
</evidence>
<reference evidence="14 15" key="1">
    <citation type="submission" date="2018-05" db="EMBL/GenBank/DDBJ databases">
        <title>Vibrio limimaris sp. nov., isolated from marine sediment.</title>
        <authorList>
            <person name="Li C.-M."/>
        </authorList>
    </citation>
    <scope>NUCLEOTIDE SEQUENCE [LARGE SCALE GENOMIC DNA]</scope>
    <source>
        <strain evidence="14 15">E4404</strain>
    </source>
</reference>
<comment type="subcellular location">
    <subcellularLocation>
        <location evidence="1">Cell inner membrane</location>
    </subcellularLocation>
    <subcellularLocation>
        <location evidence="2">Cell membrane</location>
        <topology evidence="2">Multi-pass membrane protein</topology>
    </subcellularLocation>
</comment>
<evidence type="ECO:0000259" key="12">
    <source>
        <dbReference type="PROSITE" id="PS50111"/>
    </source>
</evidence>
<evidence type="ECO:0000313" key="15">
    <source>
        <dbReference type="Proteomes" id="UP000245362"/>
    </source>
</evidence>
<dbReference type="SMART" id="SM00304">
    <property type="entry name" value="HAMP"/>
    <property type="match status" value="1"/>
</dbReference>
<dbReference type="Gene3D" id="1.10.287.950">
    <property type="entry name" value="Methyl-accepting chemotaxis protein"/>
    <property type="match status" value="1"/>
</dbReference>
<dbReference type="CDD" id="cd12913">
    <property type="entry name" value="PDC1_MCP_like"/>
    <property type="match status" value="1"/>
</dbReference>
<evidence type="ECO:0000256" key="10">
    <source>
        <dbReference type="PROSITE-ProRule" id="PRU00284"/>
    </source>
</evidence>
<dbReference type="PROSITE" id="PS50111">
    <property type="entry name" value="CHEMOTAXIS_TRANSDUC_2"/>
    <property type="match status" value="1"/>
</dbReference>
<dbReference type="CDD" id="cd11386">
    <property type="entry name" value="MCP_signal"/>
    <property type="match status" value="1"/>
</dbReference>
<keyword evidence="15" id="KW-1185">Reference proteome</keyword>
<evidence type="ECO:0000259" key="13">
    <source>
        <dbReference type="PROSITE" id="PS50885"/>
    </source>
</evidence>
<evidence type="ECO:0000256" key="5">
    <source>
        <dbReference type="ARBA" id="ARBA00022692"/>
    </source>
</evidence>
<evidence type="ECO:0008006" key="16">
    <source>
        <dbReference type="Google" id="ProtNLM"/>
    </source>
</evidence>
<dbReference type="AlphaFoldDB" id="A0A2U3B7B6"/>
<feature type="domain" description="HAMP" evidence="13">
    <location>
        <begin position="297"/>
        <end position="351"/>
    </location>
</feature>
<protein>
    <recommendedName>
        <fullName evidence="16">Methyl-accepting chemotaxis protein</fullName>
    </recommendedName>
</protein>
<evidence type="ECO:0000256" key="8">
    <source>
        <dbReference type="ARBA" id="ARBA00023224"/>
    </source>
</evidence>
<dbReference type="InterPro" id="IPR003660">
    <property type="entry name" value="HAMP_dom"/>
</dbReference>
<dbReference type="SMART" id="SM00283">
    <property type="entry name" value="MA"/>
    <property type="match status" value="1"/>
</dbReference>
<evidence type="ECO:0000256" key="11">
    <source>
        <dbReference type="SAM" id="Phobius"/>
    </source>
</evidence>
<dbReference type="OrthoDB" id="2489132at2"/>
<evidence type="ECO:0000256" key="9">
    <source>
        <dbReference type="ARBA" id="ARBA00029447"/>
    </source>
</evidence>
<dbReference type="GO" id="GO:0006935">
    <property type="term" value="P:chemotaxis"/>
    <property type="evidence" value="ECO:0007669"/>
    <property type="project" value="UniProtKB-KW"/>
</dbReference>
<evidence type="ECO:0000256" key="3">
    <source>
        <dbReference type="ARBA" id="ARBA00022475"/>
    </source>
</evidence>
<dbReference type="Pfam" id="PF02743">
    <property type="entry name" value="dCache_1"/>
    <property type="match status" value="1"/>
</dbReference>
<evidence type="ECO:0000256" key="1">
    <source>
        <dbReference type="ARBA" id="ARBA00004533"/>
    </source>
</evidence>
<dbReference type="Gene3D" id="3.30.450.20">
    <property type="entry name" value="PAS domain"/>
    <property type="match status" value="2"/>
</dbReference>
<keyword evidence="7 11" id="KW-0472">Membrane</keyword>
<dbReference type="SUPFAM" id="SSF103190">
    <property type="entry name" value="Sensory domain-like"/>
    <property type="match status" value="1"/>
</dbReference>
<feature type="domain" description="Methyl-accepting transducer" evidence="12">
    <location>
        <begin position="356"/>
        <end position="592"/>
    </location>
</feature>
<evidence type="ECO:0000256" key="6">
    <source>
        <dbReference type="ARBA" id="ARBA00022989"/>
    </source>
</evidence>
<dbReference type="Pfam" id="PF00015">
    <property type="entry name" value="MCPsignal"/>
    <property type="match status" value="1"/>
</dbReference>
<gene>
    <name evidence="14" type="ORF">DI392_14830</name>
</gene>
<dbReference type="PROSITE" id="PS50885">
    <property type="entry name" value="HAMP"/>
    <property type="match status" value="1"/>
</dbReference>
<comment type="similarity">
    <text evidence="9">Belongs to the methyl-accepting chemotaxis (MCP) protein family.</text>
</comment>
<dbReference type="InterPro" id="IPR033479">
    <property type="entry name" value="dCache_1"/>
</dbReference>
<keyword evidence="6 11" id="KW-1133">Transmembrane helix</keyword>
<dbReference type="FunFam" id="1.10.287.950:FF:000001">
    <property type="entry name" value="Methyl-accepting chemotaxis sensory transducer"/>
    <property type="match status" value="1"/>
</dbReference>
<dbReference type="InterPro" id="IPR029151">
    <property type="entry name" value="Sensor-like_sf"/>
</dbReference>
<dbReference type="CDD" id="cd06225">
    <property type="entry name" value="HAMP"/>
    <property type="match status" value="1"/>
</dbReference>
<name>A0A2U3B7B6_9VIBR</name>
<dbReference type="Proteomes" id="UP000245362">
    <property type="component" value="Unassembled WGS sequence"/>
</dbReference>
<keyword evidence="3" id="KW-1003">Cell membrane</keyword>
<dbReference type="EMBL" id="QFWT01000008">
    <property type="protein sequence ID" value="PWI32680.1"/>
    <property type="molecule type" value="Genomic_DNA"/>
</dbReference>
<dbReference type="GO" id="GO:0007165">
    <property type="term" value="P:signal transduction"/>
    <property type="evidence" value="ECO:0007669"/>
    <property type="project" value="UniProtKB-KW"/>
</dbReference>
<sequence length="628" mass="68938">MSLTKKILVICFIFVSILTIVQVGISTYSIQEQIIENVTSSNSLYGKRNAEAIGEWINHKVNTLEAFVEVLNRTEDYGEISSEITTITQAGEFGSVLFSTTDGDTYRQNGLNTKPDYDPIVRPWYKNALMLDNVYLSQPYIGASSGKLITTISKKIKRENEVSGVAMASIPLEKINNDILSMTVPGQGIALLFSENGTVISQSDNSHKNNLFPGLTRGVSVSKLIGQADKDELIPIEVNNVEYLGTVSFIPGTNWYLMMMSQKSLLLEPVKTLLTYQVITALIMILLSFFILNPILSYLLSNLRKVASALSDISRGEGDLTVYIESKNQDEVGKLADSFNLFVEKLRSIMSAINQLSSEVQQQSRLISASSGERKIKVGNQQAEVTMVATAMTEMASTTENIADNAELTADSMLQMTNISQKANNLVHKSQTSISELSEKVQNAGSVIDELHQQGEQITLIVSAIDDIAEQTNLLALNAAIEAARAGEQGRGFAVVADEVRSLSLKTRNSTEEISLMIRRLQETATKAVNGMNHCHELADQSVKNTSDAVDSFSNIRNSTVEINNMVTHIATAAEQQAAVSREINSNTELIKLISDQLNQEACEGVDQSTKLNKLAEELTEQVHKFKM</sequence>
<evidence type="ECO:0000256" key="4">
    <source>
        <dbReference type="ARBA" id="ARBA00022500"/>
    </source>
</evidence>
<keyword evidence="5 11" id="KW-0812">Transmembrane</keyword>
<keyword evidence="4" id="KW-0145">Chemotaxis</keyword>
<dbReference type="SUPFAM" id="SSF58104">
    <property type="entry name" value="Methyl-accepting chemotaxis protein (MCP) signaling domain"/>
    <property type="match status" value="1"/>
</dbReference>
<evidence type="ECO:0000313" key="14">
    <source>
        <dbReference type="EMBL" id="PWI32680.1"/>
    </source>
</evidence>
<feature type="transmembrane region" description="Helical" evidence="11">
    <location>
        <begin position="273"/>
        <end position="296"/>
    </location>
</feature>
<keyword evidence="8 10" id="KW-0807">Transducer</keyword>
<comment type="caution">
    <text evidence="14">The sequence shown here is derived from an EMBL/GenBank/DDBJ whole genome shotgun (WGS) entry which is preliminary data.</text>
</comment>
<dbReference type="InterPro" id="IPR004089">
    <property type="entry name" value="MCPsignal_dom"/>
</dbReference>
<dbReference type="PANTHER" id="PTHR32089:SF117">
    <property type="entry name" value="METHYL ACCEPTING SENSORY TRANSDUCER WITH CACHE_1 SMALL MOLECULE BINDING DOMAIN"/>
    <property type="match status" value="1"/>
</dbReference>
<evidence type="ECO:0000256" key="2">
    <source>
        <dbReference type="ARBA" id="ARBA00004651"/>
    </source>
</evidence>
<dbReference type="GO" id="GO:0005886">
    <property type="term" value="C:plasma membrane"/>
    <property type="evidence" value="ECO:0007669"/>
    <property type="project" value="UniProtKB-SubCell"/>
</dbReference>
<proteinExistence type="inferred from homology"/>
<accession>A0A2U3B7B6</accession>
<dbReference type="Pfam" id="PF00672">
    <property type="entry name" value="HAMP"/>
    <property type="match status" value="1"/>
</dbReference>
<dbReference type="RefSeq" id="WP_109320466.1">
    <property type="nucleotide sequence ID" value="NZ_QFWT01000008.1"/>
</dbReference>
<organism evidence="14 15">
    <name type="scientific">Vibrio albus</name>
    <dbReference type="NCBI Taxonomy" id="2200953"/>
    <lineage>
        <taxon>Bacteria</taxon>
        <taxon>Pseudomonadati</taxon>
        <taxon>Pseudomonadota</taxon>
        <taxon>Gammaproteobacteria</taxon>
        <taxon>Vibrionales</taxon>
        <taxon>Vibrionaceae</taxon>
        <taxon>Vibrio</taxon>
    </lineage>
</organism>